<organism evidence="1 2">
    <name type="scientific">Meloidogyne incognita</name>
    <name type="common">Southern root-knot nematode worm</name>
    <name type="synonym">Oxyuris incognita</name>
    <dbReference type="NCBI Taxonomy" id="6306"/>
    <lineage>
        <taxon>Eukaryota</taxon>
        <taxon>Metazoa</taxon>
        <taxon>Ecdysozoa</taxon>
        <taxon>Nematoda</taxon>
        <taxon>Chromadorea</taxon>
        <taxon>Rhabditida</taxon>
        <taxon>Tylenchina</taxon>
        <taxon>Tylenchomorpha</taxon>
        <taxon>Tylenchoidea</taxon>
        <taxon>Meloidogynidae</taxon>
        <taxon>Meloidogyninae</taxon>
        <taxon>Meloidogyne</taxon>
        <taxon>Meloidogyne incognita group</taxon>
    </lineage>
</organism>
<evidence type="ECO:0000313" key="2">
    <source>
        <dbReference type="WBParaSite" id="Minc3s01463g24038"/>
    </source>
</evidence>
<dbReference type="Proteomes" id="UP000887563">
    <property type="component" value="Unplaced"/>
</dbReference>
<accession>A0A914MGX1</accession>
<dbReference type="AlphaFoldDB" id="A0A914MGX1"/>
<name>A0A914MGX1_MELIC</name>
<reference evidence="2" key="1">
    <citation type="submission" date="2022-11" db="UniProtKB">
        <authorList>
            <consortium name="WormBaseParasite"/>
        </authorList>
    </citation>
    <scope>IDENTIFICATION</scope>
</reference>
<proteinExistence type="predicted"/>
<sequence length="51" mass="5281">MIHNKSPIGLILIGPSREGLVGLGTQSSGLGFFFTFLDFSWTTGPGSGPGQ</sequence>
<keyword evidence="1" id="KW-1185">Reference proteome</keyword>
<dbReference type="WBParaSite" id="Minc3s01463g24038">
    <property type="protein sequence ID" value="Minc3s01463g24038"/>
    <property type="gene ID" value="Minc3s01463g24038"/>
</dbReference>
<evidence type="ECO:0000313" key="1">
    <source>
        <dbReference type="Proteomes" id="UP000887563"/>
    </source>
</evidence>
<protein>
    <submittedName>
        <fullName evidence="2">Candidate secreted effector</fullName>
    </submittedName>
</protein>